<dbReference type="InterPro" id="IPR019375">
    <property type="entry name" value="Ribosomal_bS1m"/>
</dbReference>
<proteinExistence type="predicted"/>
<dbReference type="Pfam" id="PF10246">
    <property type="entry name" value="MRP-S35"/>
    <property type="match status" value="1"/>
</dbReference>
<protein>
    <submittedName>
        <fullName evidence="2">Uncharacterized protein</fullName>
    </submittedName>
</protein>
<organism evidence="2 3">
    <name type="scientific">Clavelina lepadiformis</name>
    <name type="common">Light-bulb sea squirt</name>
    <name type="synonym">Ascidia lepadiformis</name>
    <dbReference type="NCBI Taxonomy" id="159417"/>
    <lineage>
        <taxon>Eukaryota</taxon>
        <taxon>Metazoa</taxon>
        <taxon>Chordata</taxon>
        <taxon>Tunicata</taxon>
        <taxon>Ascidiacea</taxon>
        <taxon>Aplousobranchia</taxon>
        <taxon>Clavelinidae</taxon>
        <taxon>Clavelina</taxon>
    </lineage>
</organism>
<sequence>MSVFRNCLYHSRRLSCLLRRTCVGSFGNHQVKYYNGPAHFIHDSSRLLEKLGATSVRETQPESFATMLRHSAFVQVGEHTNLKLIGKIVEMQEQNVYVDFGGKFYAVCSLLKIPKKDHKYYHRGVEVVIILNNFEESARFLGSNTDTTLLEANAKLIGLYGKDEGTKERETLIADDQLLYEDYIDDSSMDPVHDRASNPPHSSEQTEAKSCFDESGVKP</sequence>
<keyword evidence="3" id="KW-1185">Reference proteome</keyword>
<evidence type="ECO:0000313" key="3">
    <source>
        <dbReference type="Proteomes" id="UP001642483"/>
    </source>
</evidence>
<evidence type="ECO:0000313" key="2">
    <source>
        <dbReference type="EMBL" id="CAK8674310.1"/>
    </source>
</evidence>
<accession>A0ABP0F7A0</accession>
<comment type="caution">
    <text evidence="2">The sequence shown here is derived from an EMBL/GenBank/DDBJ whole genome shotgun (WGS) entry which is preliminary data.</text>
</comment>
<dbReference type="Proteomes" id="UP001642483">
    <property type="component" value="Unassembled WGS sequence"/>
</dbReference>
<name>A0ABP0F7A0_CLALP</name>
<dbReference type="PANTHER" id="PTHR13447">
    <property type="entry name" value="MITOCHONDRIAL 28S RIBOSOMAL PROTEIN S28"/>
    <property type="match status" value="1"/>
</dbReference>
<gene>
    <name evidence="2" type="ORF">CVLEPA_LOCUS4022</name>
</gene>
<dbReference type="PANTHER" id="PTHR13447:SF2">
    <property type="entry name" value="SMALL RIBOSOMAL SUBUNIT PROTEIN BS1M"/>
    <property type="match status" value="1"/>
</dbReference>
<feature type="region of interest" description="Disordered" evidence="1">
    <location>
        <begin position="187"/>
        <end position="219"/>
    </location>
</feature>
<evidence type="ECO:0000256" key="1">
    <source>
        <dbReference type="SAM" id="MobiDB-lite"/>
    </source>
</evidence>
<feature type="compositionally biased region" description="Basic and acidic residues" evidence="1">
    <location>
        <begin position="204"/>
        <end position="219"/>
    </location>
</feature>
<dbReference type="EMBL" id="CAWYQH010000013">
    <property type="protein sequence ID" value="CAK8674310.1"/>
    <property type="molecule type" value="Genomic_DNA"/>
</dbReference>
<reference evidence="2 3" key="1">
    <citation type="submission" date="2024-02" db="EMBL/GenBank/DDBJ databases">
        <authorList>
            <person name="Daric V."/>
            <person name="Darras S."/>
        </authorList>
    </citation>
    <scope>NUCLEOTIDE SEQUENCE [LARGE SCALE GENOMIC DNA]</scope>
</reference>